<dbReference type="Gene3D" id="1.25.40.10">
    <property type="entry name" value="Tetratricopeptide repeat domain"/>
    <property type="match status" value="1"/>
</dbReference>
<dbReference type="EMBL" id="AAYA01000020">
    <property type="protein sequence ID" value="EBA05961.1"/>
    <property type="molecule type" value="Genomic_DNA"/>
</dbReference>
<protein>
    <recommendedName>
        <fullName evidence="4">Tetratricopeptide repeat protein</fullName>
    </recommendedName>
</protein>
<reference evidence="2 3" key="1">
    <citation type="submission" date="2006-06" db="EMBL/GenBank/DDBJ databases">
        <authorList>
            <person name="Moran M.A."/>
            <person name="Ferriera S."/>
            <person name="Johnson J."/>
            <person name="Kravitz S."/>
            <person name="Beeson K."/>
            <person name="Sutton G."/>
            <person name="Rogers Y.-H."/>
            <person name="Friedman R."/>
            <person name="Frazier M."/>
            <person name="Venter J.C."/>
        </authorList>
    </citation>
    <scope>NUCLEOTIDE SEQUENCE [LARGE SCALE GENOMIC DNA]</scope>
    <source>
        <strain evidence="2 3">E-37</strain>
    </source>
</reference>
<dbReference type="AlphaFoldDB" id="A3KA18"/>
<gene>
    <name evidence="2" type="ORF">SSE37_25173</name>
</gene>
<evidence type="ECO:0008006" key="4">
    <source>
        <dbReference type="Google" id="ProtNLM"/>
    </source>
</evidence>
<dbReference type="Proteomes" id="UP000005713">
    <property type="component" value="Unassembled WGS sequence"/>
</dbReference>
<dbReference type="InterPro" id="IPR011990">
    <property type="entry name" value="TPR-like_helical_dom_sf"/>
</dbReference>
<accession>A3KA18</accession>
<feature type="signal peptide" evidence="1">
    <location>
        <begin position="1"/>
        <end position="26"/>
    </location>
</feature>
<organism evidence="2 3">
    <name type="scientific">Sagittula stellata (strain ATCC 700073 / DSM 11524 / E-37)</name>
    <dbReference type="NCBI Taxonomy" id="388399"/>
    <lineage>
        <taxon>Bacteria</taxon>
        <taxon>Pseudomonadati</taxon>
        <taxon>Pseudomonadota</taxon>
        <taxon>Alphaproteobacteria</taxon>
        <taxon>Rhodobacterales</taxon>
        <taxon>Roseobacteraceae</taxon>
        <taxon>Sagittula</taxon>
    </lineage>
</organism>
<evidence type="ECO:0000313" key="2">
    <source>
        <dbReference type="EMBL" id="EBA05961.1"/>
    </source>
</evidence>
<keyword evidence="1" id="KW-0732">Signal</keyword>
<name>A3KA18_SAGS3</name>
<feature type="chain" id="PRO_5002654992" description="Tetratricopeptide repeat protein" evidence="1">
    <location>
        <begin position="27"/>
        <end position="180"/>
    </location>
</feature>
<keyword evidence="3" id="KW-1185">Reference proteome</keyword>
<evidence type="ECO:0000256" key="1">
    <source>
        <dbReference type="SAM" id="SignalP"/>
    </source>
</evidence>
<dbReference type="SUPFAM" id="SSF81901">
    <property type="entry name" value="HCP-like"/>
    <property type="match status" value="1"/>
</dbReference>
<proteinExistence type="predicted"/>
<dbReference type="eggNOG" id="COG0457">
    <property type="taxonomic scope" value="Bacteria"/>
</dbReference>
<sequence>MMQSTGTNAMRCLALLTTLLPVAAFAAGTDSSTPPKSACKAGYVYDVMSDKCVKPQSGHVDDMMRLDAVRGYAYEGNLADALMVLDAMDDQQADGVLTYRGFIARMSGDMNEAKRWYDAALTQNPDNLLARSYMGQGLVLEGDWVGAKRQYDEIIARGGRGTWAEASLRDAITTGTTYTY</sequence>
<comment type="caution">
    <text evidence="2">The sequence shown here is derived from an EMBL/GenBank/DDBJ whole genome shotgun (WGS) entry which is preliminary data.</text>
</comment>
<evidence type="ECO:0000313" key="3">
    <source>
        <dbReference type="Proteomes" id="UP000005713"/>
    </source>
</evidence>